<dbReference type="SUPFAM" id="SSF53633">
    <property type="entry name" value="Carbamate kinase-like"/>
    <property type="match status" value="2"/>
</dbReference>
<evidence type="ECO:0000256" key="1">
    <source>
        <dbReference type="ARBA" id="ARBA00004730"/>
    </source>
</evidence>
<reference evidence="3" key="2">
    <citation type="submission" date="2018-04" db="EMBL/GenBank/DDBJ databases">
        <title>OnivRS2 (Oryza nivara Reference Sequence Version 2).</title>
        <authorList>
            <person name="Zhang J."/>
            <person name="Kudrna D."/>
            <person name="Lee S."/>
            <person name="Talag J."/>
            <person name="Rajasekar S."/>
            <person name="Welchert J."/>
            <person name="Hsing Y.-I."/>
            <person name="Wing R.A."/>
        </authorList>
    </citation>
    <scope>NUCLEOTIDE SEQUENCE [LARGE SCALE GENOMIC DNA]</scope>
    <source>
        <strain evidence="3">SL10</strain>
    </source>
</reference>
<reference evidence="3" key="1">
    <citation type="submission" date="2015-04" db="UniProtKB">
        <authorList>
            <consortium name="EnsemblPlants"/>
        </authorList>
    </citation>
    <scope>IDENTIFICATION</scope>
    <source>
        <strain evidence="3">SL10</strain>
    </source>
</reference>
<dbReference type="PANTHER" id="PTHR30602:SF9">
    <property type="entry name" value="AMINO-ACID N-ACETYLTRANSFERASE"/>
    <property type="match status" value="1"/>
</dbReference>
<dbReference type="SUPFAM" id="SSF55729">
    <property type="entry name" value="Acyl-CoA N-acyltransferases (Nat)"/>
    <property type="match status" value="1"/>
</dbReference>
<dbReference type="InterPro" id="IPR036393">
    <property type="entry name" value="AceGlu_kinase-like_sf"/>
</dbReference>
<dbReference type="Gene3D" id="3.40.1160.10">
    <property type="entry name" value="Acetylglutamate kinase-like"/>
    <property type="match status" value="2"/>
</dbReference>
<dbReference type="PANTHER" id="PTHR30602">
    <property type="entry name" value="AMINO-ACID ACETYLTRANSFERASE"/>
    <property type="match status" value="1"/>
</dbReference>
<accession>A0A0E0I2Y2</accession>
<dbReference type="InterPro" id="IPR000182">
    <property type="entry name" value="GNAT_dom"/>
</dbReference>
<dbReference type="Gene3D" id="3.40.630.30">
    <property type="match status" value="1"/>
</dbReference>
<dbReference type="GO" id="GO:0004042">
    <property type="term" value="F:L-glutamate N-acetyltransferase activity"/>
    <property type="evidence" value="ECO:0007669"/>
    <property type="project" value="InterPro"/>
</dbReference>
<dbReference type="Pfam" id="PF00583">
    <property type="entry name" value="Acetyltransf_1"/>
    <property type="match status" value="1"/>
</dbReference>
<dbReference type="PROSITE" id="PS51186">
    <property type="entry name" value="GNAT"/>
    <property type="match status" value="1"/>
</dbReference>
<dbReference type="UniPathway" id="UPA00068"/>
<protein>
    <recommendedName>
        <fullName evidence="2">N-acetyltransferase domain-containing protein</fullName>
    </recommendedName>
</protein>
<dbReference type="NCBIfam" id="TIGR01890">
    <property type="entry name" value="N-Ac-Glu-synth"/>
    <property type="match status" value="1"/>
</dbReference>
<dbReference type="AlphaFoldDB" id="A0A0E0I2Y2"/>
<dbReference type="HAMAP" id="MF_01105">
    <property type="entry name" value="N_acetyl_glu_synth"/>
    <property type="match status" value="1"/>
</dbReference>
<comment type="pathway">
    <text evidence="1">Amino-acid biosynthesis; L-arginine biosynthesis.</text>
</comment>
<dbReference type="GO" id="GO:0005737">
    <property type="term" value="C:cytoplasm"/>
    <property type="evidence" value="ECO:0007669"/>
    <property type="project" value="InterPro"/>
</dbReference>
<dbReference type="GO" id="GO:0006526">
    <property type="term" value="P:L-arginine biosynthetic process"/>
    <property type="evidence" value="ECO:0007669"/>
    <property type="project" value="UniProtKB-UniPathway"/>
</dbReference>
<organism evidence="3">
    <name type="scientific">Oryza nivara</name>
    <name type="common">Indian wild rice</name>
    <name type="synonym">Oryza sativa f. spontanea</name>
    <dbReference type="NCBI Taxonomy" id="4536"/>
    <lineage>
        <taxon>Eukaryota</taxon>
        <taxon>Viridiplantae</taxon>
        <taxon>Streptophyta</taxon>
        <taxon>Embryophyta</taxon>
        <taxon>Tracheophyta</taxon>
        <taxon>Spermatophyta</taxon>
        <taxon>Magnoliopsida</taxon>
        <taxon>Liliopsida</taxon>
        <taxon>Poales</taxon>
        <taxon>Poaceae</taxon>
        <taxon>BOP clade</taxon>
        <taxon>Oryzoideae</taxon>
        <taxon>Oryzeae</taxon>
        <taxon>Oryzinae</taxon>
        <taxon>Oryza</taxon>
    </lineage>
</organism>
<evidence type="ECO:0000313" key="4">
    <source>
        <dbReference type="Proteomes" id="UP000006591"/>
    </source>
</evidence>
<feature type="domain" description="N-acetyltransferase" evidence="2">
    <location>
        <begin position="366"/>
        <end position="513"/>
    </location>
</feature>
<evidence type="ECO:0000259" key="2">
    <source>
        <dbReference type="PROSITE" id="PS51186"/>
    </source>
</evidence>
<dbReference type="Gramene" id="ONIVA07G18720.2">
    <property type="protein sequence ID" value="ONIVA07G18720.2"/>
    <property type="gene ID" value="ONIVA07G18720"/>
</dbReference>
<dbReference type="CDD" id="cd04301">
    <property type="entry name" value="NAT_SF"/>
    <property type="match status" value="1"/>
</dbReference>
<dbReference type="PIRSF" id="PIRSF000423">
    <property type="entry name" value="ArgA"/>
    <property type="match status" value="1"/>
</dbReference>
<dbReference type="Proteomes" id="UP000006591">
    <property type="component" value="Chromosome 7"/>
</dbReference>
<dbReference type="EnsemblPlants" id="ONIVA07G18720.2">
    <property type="protein sequence ID" value="ONIVA07G18720.2"/>
    <property type="gene ID" value="ONIVA07G18720"/>
</dbReference>
<dbReference type="InterPro" id="IPR010167">
    <property type="entry name" value="NH2A_AcTrfase"/>
</dbReference>
<dbReference type="InterPro" id="IPR016181">
    <property type="entry name" value="Acyl_CoA_acyltransferase"/>
</dbReference>
<proteinExistence type="inferred from homology"/>
<evidence type="ECO:0000313" key="3">
    <source>
        <dbReference type="EnsemblPlants" id="ONIVA07G18720.2"/>
    </source>
</evidence>
<name>A0A0E0I2Y2_ORYNI</name>
<sequence length="527" mass="56705">MASPSSVASARAAAEGAATVAARGGAEPARALRLPPANGARRGVRCCCGAANPGGGSGGGGGAVAREEFVGFFREAWPYIRGHRGSTFVVVISSEVVSGPHFDGILQDISLLHGLGIQFVLVPGTHVQIDKLLSERGRMAKYVGQYRVTDSDSLEAAMEAAGRIRLTIEAKLSPGPPMLNLRRHGVIGRWHGLVDNVASGNFLGAKADKLICIVDGQIFDEHGRVIPFMSLEEADMLIRKRAKQSDIAANYVKVVDEEGISHLHEDVKPFLNGSGPLGAYAASFHNGLGFNNGNGILSGEQGFAIGGEERLSRSNAYLSELAAAAFVCHGGVQRVHIIDGTVDGSLLLELFTRDGTGTMIARDVYEGTRIAREEDLLGIRKILRPLEESGVLVKRTDKELLEALESFYVVERDGSIIGCAALFPFPEDKSGEVAAIAVSEECRGRGQGDKLLDYIEKAAMSLGLEKLFLLTTRTADWFVRRGFLECSIESIPEQRRKRINLSRGSKYYIKQLQPKHASVTPNNITAR</sequence>
<dbReference type="HOGENOM" id="CLU_024773_0_0_1"/>
<keyword evidence="4" id="KW-1185">Reference proteome</keyword>